<name>A0AAP0NEF9_LIQFO</name>
<reference evidence="2 3" key="1">
    <citation type="journal article" date="2024" name="Plant J.">
        <title>Genome sequences and population genomics reveal climatic adaptation and genomic divergence between two closely related sweetgum species.</title>
        <authorList>
            <person name="Xu W.Q."/>
            <person name="Ren C.Q."/>
            <person name="Zhang X.Y."/>
            <person name="Comes H.P."/>
            <person name="Liu X.H."/>
            <person name="Li Y.G."/>
            <person name="Kettle C.J."/>
            <person name="Jalonen R."/>
            <person name="Gaisberger H."/>
            <person name="Ma Y.Z."/>
            <person name="Qiu Y.X."/>
        </authorList>
    </citation>
    <scope>NUCLEOTIDE SEQUENCE [LARGE SCALE GENOMIC DNA]</scope>
    <source>
        <strain evidence="2">Hangzhou</strain>
    </source>
</reference>
<gene>
    <name evidence="2" type="ORF">L1049_027034</name>
</gene>
<dbReference type="Proteomes" id="UP001415857">
    <property type="component" value="Unassembled WGS sequence"/>
</dbReference>
<protein>
    <submittedName>
        <fullName evidence="2">Uncharacterized protein</fullName>
    </submittedName>
</protein>
<dbReference type="InterPro" id="IPR002317">
    <property type="entry name" value="Ser-tRNA-ligase_type_1"/>
</dbReference>
<dbReference type="Gene3D" id="3.30.930.10">
    <property type="entry name" value="Bira Bifunctional Protein, Domain 2"/>
    <property type="match status" value="1"/>
</dbReference>
<organism evidence="2 3">
    <name type="scientific">Liquidambar formosana</name>
    <name type="common">Formosan gum</name>
    <dbReference type="NCBI Taxonomy" id="63359"/>
    <lineage>
        <taxon>Eukaryota</taxon>
        <taxon>Viridiplantae</taxon>
        <taxon>Streptophyta</taxon>
        <taxon>Embryophyta</taxon>
        <taxon>Tracheophyta</taxon>
        <taxon>Spermatophyta</taxon>
        <taxon>Magnoliopsida</taxon>
        <taxon>eudicotyledons</taxon>
        <taxon>Gunneridae</taxon>
        <taxon>Pentapetalae</taxon>
        <taxon>Saxifragales</taxon>
        <taxon>Altingiaceae</taxon>
        <taxon>Liquidambar</taxon>
    </lineage>
</organism>
<dbReference type="SUPFAM" id="SSF55681">
    <property type="entry name" value="Class II aaRS and biotin synthetases"/>
    <property type="match status" value="1"/>
</dbReference>
<evidence type="ECO:0000313" key="2">
    <source>
        <dbReference type="EMBL" id="KAK9271443.1"/>
    </source>
</evidence>
<comment type="caution">
    <text evidence="2">The sequence shown here is derived from an EMBL/GenBank/DDBJ whole genome shotgun (WGS) entry which is preliminary data.</text>
</comment>
<evidence type="ECO:0000256" key="1">
    <source>
        <dbReference type="SAM" id="MobiDB-lite"/>
    </source>
</evidence>
<evidence type="ECO:0000313" key="3">
    <source>
        <dbReference type="Proteomes" id="UP001415857"/>
    </source>
</evidence>
<dbReference type="AlphaFoldDB" id="A0AAP0NEF9"/>
<accession>A0AAP0NEF9</accession>
<keyword evidence="3" id="KW-1185">Reference proteome</keyword>
<dbReference type="InterPro" id="IPR045864">
    <property type="entry name" value="aa-tRNA-synth_II/BPL/LPL"/>
</dbReference>
<dbReference type="GO" id="GO:0006434">
    <property type="term" value="P:seryl-tRNA aminoacylation"/>
    <property type="evidence" value="ECO:0007669"/>
    <property type="project" value="InterPro"/>
</dbReference>
<proteinExistence type="predicted"/>
<dbReference type="EMBL" id="JBBPBK010000014">
    <property type="protein sequence ID" value="KAK9271443.1"/>
    <property type="molecule type" value="Genomic_DNA"/>
</dbReference>
<feature type="region of interest" description="Disordered" evidence="1">
    <location>
        <begin position="21"/>
        <end position="42"/>
    </location>
</feature>
<dbReference type="GO" id="GO:0004828">
    <property type="term" value="F:serine-tRNA ligase activity"/>
    <property type="evidence" value="ECO:0007669"/>
    <property type="project" value="InterPro"/>
</dbReference>
<sequence>MAIINLEDPLIRRRGARSTATAATAAAAPPKAPVAAAPPSSAGTQVKQYVHLLNSTLKATERTIYCILENYQKEGGVKIPEALQPYMGGDTFLPFQNNPTTEAKGKKSKALFFVSQ</sequence>
<dbReference type="PANTHER" id="PTHR11778">
    <property type="entry name" value="SERYL-TRNA SYNTHETASE"/>
    <property type="match status" value="1"/>
</dbReference>
<dbReference type="GO" id="GO:0005524">
    <property type="term" value="F:ATP binding"/>
    <property type="evidence" value="ECO:0007669"/>
    <property type="project" value="InterPro"/>
</dbReference>